<evidence type="ECO:0000313" key="2">
    <source>
        <dbReference type="Proteomes" id="UP001387364"/>
    </source>
</evidence>
<gene>
    <name evidence="1" type="ORF">WDJ61_13710</name>
</gene>
<reference evidence="1 2" key="1">
    <citation type="submission" date="2024-02" db="EMBL/GenBank/DDBJ databases">
        <title>Seven novel Bacillus-like species.</title>
        <authorList>
            <person name="Liu G."/>
        </authorList>
    </citation>
    <scope>NUCLEOTIDE SEQUENCE [LARGE SCALE GENOMIC DNA]</scope>
    <source>
        <strain evidence="1 2">FJAT-52991</strain>
    </source>
</reference>
<accession>A0ABZ2N3N6</accession>
<dbReference type="Proteomes" id="UP001387364">
    <property type="component" value="Chromosome"/>
</dbReference>
<dbReference type="RefSeq" id="WP_338750667.1">
    <property type="nucleotide sequence ID" value="NZ_CP147404.1"/>
</dbReference>
<protein>
    <recommendedName>
        <fullName evidence="3">Polyhydroxyalkanoic acid inclusion protein PhaP</fullName>
    </recommendedName>
</protein>
<evidence type="ECO:0008006" key="3">
    <source>
        <dbReference type="Google" id="ProtNLM"/>
    </source>
</evidence>
<name>A0ABZ2N3N6_9BACI</name>
<organism evidence="1 2">
    <name type="scientific">Bacillus kandeliae</name>
    <dbReference type="NCBI Taxonomy" id="3129297"/>
    <lineage>
        <taxon>Bacteria</taxon>
        <taxon>Bacillati</taxon>
        <taxon>Bacillota</taxon>
        <taxon>Bacilli</taxon>
        <taxon>Bacillales</taxon>
        <taxon>Bacillaceae</taxon>
        <taxon>Bacillus</taxon>
    </lineage>
</organism>
<evidence type="ECO:0000313" key="1">
    <source>
        <dbReference type="EMBL" id="WXB92306.1"/>
    </source>
</evidence>
<dbReference type="EMBL" id="CP147404">
    <property type="protein sequence ID" value="WXB92306.1"/>
    <property type="molecule type" value="Genomic_DNA"/>
</dbReference>
<keyword evidence="2" id="KW-1185">Reference proteome</keyword>
<dbReference type="InterPro" id="IPR011728">
    <property type="entry name" value="PhaP_Bmeg"/>
</dbReference>
<proteinExistence type="predicted"/>
<dbReference type="Pfam" id="PF09602">
    <property type="entry name" value="PhaP_Bmeg"/>
    <property type="match status" value="1"/>
</dbReference>
<sequence length="169" mass="19446">MNKKETNKSIDVIDVFWDGWFNGFKTFYSSQDGLEQKTLQVFERQKDWINSSRAQISKLEENSKKLSSEWKSNMNSSWNQQELGGKNLSEWVGQLEEISYTTQALALNPGKASIEMLSKSQAHLEETYKNALEAQQQNRAEVLNACEDLINQLKQTQKGMLQSFELIAK</sequence>